<reference evidence="3" key="1">
    <citation type="submission" date="2016-01" db="EMBL/GenBank/DDBJ databases">
        <authorList>
            <person name="Oliw E.H."/>
        </authorList>
    </citation>
    <scope>NUCLEOTIDE SEQUENCE</scope>
    <source>
        <strain evidence="3">1</strain>
    </source>
</reference>
<dbReference type="Pfam" id="PF01863">
    <property type="entry name" value="YgjP-like"/>
    <property type="match status" value="1"/>
</dbReference>
<name>A0A160VSA9_9EURY</name>
<dbReference type="STRING" id="54262.CHITON_1106"/>
<feature type="domain" description="YgjP-like metallopeptidase" evidence="1">
    <location>
        <begin position="88"/>
        <end position="191"/>
    </location>
</feature>
<keyword evidence="5" id="KW-1185">Reference proteome</keyword>
<evidence type="ECO:0000259" key="1">
    <source>
        <dbReference type="Pfam" id="PF01863"/>
    </source>
</evidence>
<dbReference type="EMBL" id="LN999010">
    <property type="protein sequence ID" value="CUX77885.1"/>
    <property type="molecule type" value="Genomic_DNA"/>
</dbReference>
<dbReference type="GeneID" id="33322792"/>
<dbReference type="InterPro" id="IPR002725">
    <property type="entry name" value="YgjP-like_metallopeptidase"/>
</dbReference>
<dbReference type="PANTHER" id="PTHR30399">
    <property type="entry name" value="UNCHARACTERIZED PROTEIN YGJP"/>
    <property type="match status" value="1"/>
</dbReference>
<dbReference type="InterPro" id="IPR053136">
    <property type="entry name" value="UTP_pyrophosphatase-like"/>
</dbReference>
<evidence type="ECO:0000313" key="5">
    <source>
        <dbReference type="Proteomes" id="UP000250189"/>
    </source>
</evidence>
<dbReference type="KEGG" id="tch:CHITON_1106"/>
<dbReference type="Gene3D" id="3.30.2010.10">
    <property type="entry name" value="Metalloproteases ('zincins'), catalytic domain"/>
    <property type="match status" value="1"/>
</dbReference>
<protein>
    <submittedName>
        <fullName evidence="3">Sll8048 protein</fullName>
    </submittedName>
</protein>
<evidence type="ECO:0000313" key="3">
    <source>
        <dbReference type="EMBL" id="CUX77885.1"/>
    </source>
</evidence>
<dbReference type="RefSeq" id="WP_068577530.1">
    <property type="nucleotide sequence ID" value="NZ_CP015193.1"/>
</dbReference>
<dbReference type="AlphaFoldDB" id="A0A160VSA9"/>
<organism evidence="3 4">
    <name type="scientific">Thermococcus chitonophagus</name>
    <dbReference type="NCBI Taxonomy" id="54262"/>
    <lineage>
        <taxon>Archaea</taxon>
        <taxon>Methanobacteriati</taxon>
        <taxon>Methanobacteriota</taxon>
        <taxon>Thermococci</taxon>
        <taxon>Thermococcales</taxon>
        <taxon>Thermococcaceae</taxon>
        <taxon>Thermococcus</taxon>
    </lineage>
</organism>
<sequence>MIGEVNLNGKTVRYRVKVKPVRYVTIRILEDGTLLVTTPDERIVERVLIEKRRWILSKLKIVEEALTQGKKGFPLFGEFMELDGDPGKLREEIREQLRAKVKEIVDEVSPRIGARPKRIYIIPMKNKWGTSTWRKSITINLASAALPHNLLHYLVTHELAHLIEMRHSKKFWSIVSKFHPDYKEKRRELKKWWFIVHANDLWRAILRWPEV</sequence>
<dbReference type="EMBL" id="CP015193">
    <property type="protein sequence ID" value="ASJ17264.1"/>
    <property type="molecule type" value="Genomic_DNA"/>
</dbReference>
<dbReference type="CDD" id="cd07344">
    <property type="entry name" value="M48_yhfN_like"/>
    <property type="match status" value="1"/>
</dbReference>
<dbReference type="Proteomes" id="UP000093069">
    <property type="component" value="Chromosome I"/>
</dbReference>
<dbReference type="OrthoDB" id="308128at2157"/>
<proteinExistence type="predicted"/>
<gene>
    <name evidence="2" type="ORF">A3L04_09390</name>
    <name evidence="3" type="ORF">CHITON_1106</name>
</gene>
<dbReference type="PANTHER" id="PTHR30399:SF1">
    <property type="entry name" value="UTP PYROPHOSPHATASE"/>
    <property type="match status" value="1"/>
</dbReference>
<evidence type="ECO:0000313" key="4">
    <source>
        <dbReference type="Proteomes" id="UP000093069"/>
    </source>
</evidence>
<reference evidence="2 5" key="3">
    <citation type="submission" date="2016-04" db="EMBL/GenBank/DDBJ databases">
        <title>Complete genome sequence of Thermococcus chitonophagus type strain GC74.</title>
        <authorList>
            <person name="Oger P.M."/>
        </authorList>
    </citation>
    <scope>NUCLEOTIDE SEQUENCE [LARGE SCALE GENOMIC DNA]</scope>
    <source>
        <strain evidence="2 5">GC74</strain>
    </source>
</reference>
<evidence type="ECO:0000313" key="2">
    <source>
        <dbReference type="EMBL" id="ASJ17264.1"/>
    </source>
</evidence>
<reference evidence="4" key="2">
    <citation type="submission" date="2016-01" db="EMBL/GenBank/DDBJ databases">
        <authorList>
            <person name="Vorgias C.E."/>
        </authorList>
    </citation>
    <scope>NUCLEOTIDE SEQUENCE [LARGE SCALE GENOMIC DNA]</scope>
</reference>
<accession>A0A160VSA9</accession>
<dbReference type="Proteomes" id="UP000250189">
    <property type="component" value="Chromosome"/>
</dbReference>